<evidence type="ECO:0000313" key="6">
    <source>
        <dbReference type="EMBL" id="QYC44196.1"/>
    </source>
</evidence>
<sequence>MNARGAFTTSAEPPAACDVLVLGSGAAGLVAACRAADAGHHVVLVERARSLGGSTAVSGGVIWVPGNHLMAAAGFPDTREDAVAYLTAVTRGAVPYERIDWFLRTAPEAVRYLCDETEVGLAALGRPDYRADAPGAVAGGRALDNLPFDARARPGLDEVLRTPTYLPSITMVEREHGRGLDLDALSRERAAQGVRTMGGALAGALAASAHDRGVAFVTGARATGLDRAGEAWEVTVRAAGGVRRIRARRAVVLASGGFEWNAELQRAFLPAPVVPIGAPGNVGDGLLMALRAGAGVRDMTASWGVPAFQDPDARYDGQLTGRLANVELTRPGSLMVNAAGRRFVNEAQCYHDLTKVFREVDPATGAPRHVPAWLVHDSAYGERYPVAGAPPGTTPAWAVTRPTLRELADACGIDAGGLAATVERFNADAAEGADRLFARGSSVADRHLGDPSVEPNPCLAPIGRPPFTAVPVHAATLGTCGGVATDHDGRVLSTSGEPVAGLFAAGNVAATPFGDCYPGGGTSLAAAVVRAYAIGAALTG</sequence>
<evidence type="ECO:0000256" key="3">
    <source>
        <dbReference type="ARBA" id="ARBA00022827"/>
    </source>
</evidence>
<evidence type="ECO:0000256" key="4">
    <source>
        <dbReference type="ARBA" id="ARBA00023002"/>
    </source>
</evidence>
<keyword evidence="3" id="KW-0274">FAD</keyword>
<dbReference type="Proteomes" id="UP000824681">
    <property type="component" value="Chromosome"/>
</dbReference>
<dbReference type="RefSeq" id="WP_020546182.1">
    <property type="nucleotide sequence ID" value="NZ_CP068985.1"/>
</dbReference>
<comment type="cofactor">
    <cofactor evidence="1">
        <name>FAD</name>
        <dbReference type="ChEBI" id="CHEBI:57692"/>
    </cofactor>
</comment>
<dbReference type="EMBL" id="CP068985">
    <property type="protein sequence ID" value="QYC44196.1"/>
    <property type="molecule type" value="Genomic_DNA"/>
</dbReference>
<reference evidence="6 7" key="1">
    <citation type="journal article" date="2021" name="ACS Chem. Biol.">
        <title>Genomic-Led Discovery of a Novel Glycopeptide Antibiotic by Nonomuraea coxensis DSM 45129.</title>
        <authorList>
            <person name="Yushchuk O."/>
            <person name="Vior N.M."/>
            <person name="Andreo-Vidal A."/>
            <person name="Berini F."/>
            <person name="Ruckert C."/>
            <person name="Busche T."/>
            <person name="Binda E."/>
            <person name="Kalinowski J."/>
            <person name="Truman A.W."/>
            <person name="Marinelli F."/>
        </authorList>
    </citation>
    <scope>NUCLEOTIDE SEQUENCE [LARGE SCALE GENOMIC DNA]</scope>
    <source>
        <strain evidence="6 7">DSM 45129</strain>
    </source>
</reference>
<dbReference type="Gene3D" id="3.90.700.10">
    <property type="entry name" value="Succinate dehydrogenase/fumarate reductase flavoprotein, catalytic domain"/>
    <property type="match status" value="1"/>
</dbReference>
<gene>
    <name evidence="6" type="primary">kstD</name>
    <name evidence="6" type="ORF">Nocox_33130</name>
</gene>
<evidence type="ECO:0000256" key="2">
    <source>
        <dbReference type="ARBA" id="ARBA00022630"/>
    </source>
</evidence>
<keyword evidence="4 6" id="KW-0560">Oxidoreductase</keyword>
<proteinExistence type="predicted"/>
<dbReference type="Pfam" id="PF00890">
    <property type="entry name" value="FAD_binding_2"/>
    <property type="match status" value="1"/>
</dbReference>
<evidence type="ECO:0000259" key="5">
    <source>
        <dbReference type="Pfam" id="PF00890"/>
    </source>
</evidence>
<name>A0ABX8U8S3_9ACTN</name>
<organism evidence="6 7">
    <name type="scientific">Nonomuraea coxensis DSM 45129</name>
    <dbReference type="NCBI Taxonomy" id="1122611"/>
    <lineage>
        <taxon>Bacteria</taxon>
        <taxon>Bacillati</taxon>
        <taxon>Actinomycetota</taxon>
        <taxon>Actinomycetes</taxon>
        <taxon>Streptosporangiales</taxon>
        <taxon>Streptosporangiaceae</taxon>
        <taxon>Nonomuraea</taxon>
    </lineage>
</organism>
<dbReference type="InterPro" id="IPR027477">
    <property type="entry name" value="Succ_DH/fumarate_Rdtase_cat_sf"/>
</dbReference>
<protein>
    <submittedName>
        <fullName evidence="6">3-oxosteroid 1-dehydrogenase</fullName>
        <ecNumber evidence="6">1.3.99.4</ecNumber>
    </submittedName>
</protein>
<dbReference type="InterPro" id="IPR036188">
    <property type="entry name" value="FAD/NAD-bd_sf"/>
</dbReference>
<dbReference type="PANTHER" id="PTHR43400:SF10">
    <property type="entry name" value="3-OXOSTEROID 1-DEHYDROGENASE"/>
    <property type="match status" value="1"/>
</dbReference>
<keyword evidence="7" id="KW-1185">Reference proteome</keyword>
<feature type="domain" description="FAD-dependent oxidoreductase 2 FAD-binding" evidence="5">
    <location>
        <begin position="18"/>
        <end position="524"/>
    </location>
</feature>
<dbReference type="PRINTS" id="PR00411">
    <property type="entry name" value="PNDRDTASEI"/>
</dbReference>
<dbReference type="SUPFAM" id="SSF56425">
    <property type="entry name" value="Succinate dehydrogenase/fumarate reductase flavoprotein, catalytic domain"/>
    <property type="match status" value="1"/>
</dbReference>
<dbReference type="EC" id="1.3.99.4" evidence="6"/>
<dbReference type="PANTHER" id="PTHR43400">
    <property type="entry name" value="FUMARATE REDUCTASE"/>
    <property type="match status" value="1"/>
</dbReference>
<dbReference type="InterPro" id="IPR003953">
    <property type="entry name" value="FAD-dep_OxRdtase_2_FAD-bd"/>
</dbReference>
<dbReference type="InterPro" id="IPR050315">
    <property type="entry name" value="FAD-oxidoreductase_2"/>
</dbReference>
<dbReference type="SUPFAM" id="SSF51905">
    <property type="entry name" value="FAD/NAD(P)-binding domain"/>
    <property type="match status" value="1"/>
</dbReference>
<dbReference type="Gene3D" id="3.50.50.60">
    <property type="entry name" value="FAD/NAD(P)-binding domain"/>
    <property type="match status" value="2"/>
</dbReference>
<evidence type="ECO:0000256" key="1">
    <source>
        <dbReference type="ARBA" id="ARBA00001974"/>
    </source>
</evidence>
<evidence type="ECO:0000313" key="7">
    <source>
        <dbReference type="Proteomes" id="UP000824681"/>
    </source>
</evidence>
<keyword evidence="2" id="KW-0285">Flavoprotein</keyword>
<dbReference type="PROSITE" id="PS51257">
    <property type="entry name" value="PROKAR_LIPOPROTEIN"/>
    <property type="match status" value="1"/>
</dbReference>
<accession>A0ABX8U8S3</accession>
<dbReference type="GO" id="GO:0047571">
    <property type="term" value="F:3-oxosteroid 1-dehydrogenase activity"/>
    <property type="evidence" value="ECO:0007669"/>
    <property type="project" value="UniProtKB-EC"/>
</dbReference>